<organism evidence="12 13">
    <name type="scientific">Anaerocolumna aminovalerica</name>
    <dbReference type="NCBI Taxonomy" id="1527"/>
    <lineage>
        <taxon>Bacteria</taxon>
        <taxon>Bacillati</taxon>
        <taxon>Bacillota</taxon>
        <taxon>Clostridia</taxon>
        <taxon>Lachnospirales</taxon>
        <taxon>Lachnospiraceae</taxon>
        <taxon>Anaerocolumna</taxon>
    </lineage>
</organism>
<name>A0A1I5E6F0_9FIRM</name>
<evidence type="ECO:0000256" key="7">
    <source>
        <dbReference type="ARBA" id="ARBA00022842"/>
    </source>
</evidence>
<proteinExistence type="inferred from homology"/>
<feature type="domain" description="PurM-like N-terminal" evidence="10">
    <location>
        <begin position="49"/>
        <end position="154"/>
    </location>
</feature>
<feature type="binding site" evidence="9">
    <location>
        <position position="50"/>
    </location>
    <ligand>
        <name>Mg(2+)</name>
        <dbReference type="ChEBI" id="CHEBI:18420"/>
    </ligand>
</feature>
<evidence type="ECO:0000256" key="8">
    <source>
        <dbReference type="ARBA" id="ARBA00023266"/>
    </source>
</evidence>
<dbReference type="SUPFAM" id="SSF56042">
    <property type="entry name" value="PurM C-terminal domain-like"/>
    <property type="match status" value="1"/>
</dbReference>
<dbReference type="AlphaFoldDB" id="A0A1I5E6F0"/>
<dbReference type="Pfam" id="PF02769">
    <property type="entry name" value="AIRS_C"/>
    <property type="match status" value="1"/>
</dbReference>
<evidence type="ECO:0000256" key="4">
    <source>
        <dbReference type="ARBA" id="ARBA00022741"/>
    </source>
</evidence>
<sequence>MAKKNVPLTQLVKTSGCAAKLGPSVLHSVLQQLPKFEDPNLVVGFDTSDDACVYKINDSLVTIQTVDFFPPMVDDPYYFGQIAAANALSDVYAMGGNPSLAMNLMCFPSCLDIKVMESILEGGYSKVKEAGAIVAGGHTITDPTPKYGLCVTGFAHPSEILTNSSAHTGDVLVLTKPIGLGVMNTAAKVDMLNDGQLKNIIDIMATLNKYAKEAMAGLKVHSCTDVTGFSLTGHSYEMASGSGKTIELFTDQIPVIDGALDLAAMGIIPEGMYNNLDYLADKFIYKNTLPQNLKDLLLDPQTSGGLLISLPEKDAKEFLKRMEEYTPYAGIIGQVTEKKEKPLLIY</sequence>
<evidence type="ECO:0000256" key="2">
    <source>
        <dbReference type="ARBA" id="ARBA00022679"/>
    </source>
</evidence>
<evidence type="ECO:0000313" key="12">
    <source>
        <dbReference type="EMBL" id="SFO06671.1"/>
    </source>
</evidence>
<comment type="function">
    <text evidence="9">Synthesizes selenophosphate from selenide and ATP.</text>
</comment>
<keyword evidence="6 9" id="KW-0067">ATP-binding</keyword>
<reference evidence="12 13" key="1">
    <citation type="submission" date="2016-10" db="EMBL/GenBank/DDBJ databases">
        <authorList>
            <person name="de Groot N.N."/>
        </authorList>
    </citation>
    <scope>NUCLEOTIDE SEQUENCE [LARGE SCALE GENOMIC DNA]</scope>
    <source>
        <strain evidence="12 13">DSM 1283</strain>
    </source>
</reference>
<dbReference type="Proteomes" id="UP000198806">
    <property type="component" value="Unassembled WGS sequence"/>
</dbReference>
<comment type="catalytic activity">
    <reaction evidence="9">
        <text>hydrogenselenide + ATP + H2O = selenophosphate + AMP + phosphate + 2 H(+)</text>
        <dbReference type="Rhea" id="RHEA:18737"/>
        <dbReference type="ChEBI" id="CHEBI:15377"/>
        <dbReference type="ChEBI" id="CHEBI:15378"/>
        <dbReference type="ChEBI" id="CHEBI:16144"/>
        <dbReference type="ChEBI" id="CHEBI:29317"/>
        <dbReference type="ChEBI" id="CHEBI:30616"/>
        <dbReference type="ChEBI" id="CHEBI:43474"/>
        <dbReference type="ChEBI" id="CHEBI:456215"/>
        <dbReference type="EC" id="2.7.9.3"/>
    </reaction>
</comment>
<feature type="binding site" evidence="9">
    <location>
        <position position="90"/>
    </location>
    <ligand>
        <name>Mg(2+)</name>
        <dbReference type="ChEBI" id="CHEBI:18420"/>
    </ligand>
</feature>
<dbReference type="Gene3D" id="3.90.650.10">
    <property type="entry name" value="PurM-like C-terminal domain"/>
    <property type="match status" value="1"/>
</dbReference>
<dbReference type="SUPFAM" id="SSF55326">
    <property type="entry name" value="PurM N-terminal domain-like"/>
    <property type="match status" value="1"/>
</dbReference>
<dbReference type="PANTHER" id="PTHR10256">
    <property type="entry name" value="SELENIDE, WATER DIKINASE"/>
    <property type="match status" value="1"/>
</dbReference>
<keyword evidence="5 9" id="KW-0418">Kinase</keyword>
<feature type="binding site" evidence="9">
    <location>
        <begin position="137"/>
        <end position="139"/>
    </location>
    <ligand>
        <name>ATP</name>
        <dbReference type="ChEBI" id="CHEBI:30616"/>
        <note>ligand shared between dimeric partners</note>
    </ligand>
</feature>
<dbReference type="PANTHER" id="PTHR10256:SF0">
    <property type="entry name" value="INACTIVE SELENIDE, WATER DIKINASE-LIKE PROTEIN-RELATED"/>
    <property type="match status" value="1"/>
</dbReference>
<dbReference type="NCBIfam" id="NF002098">
    <property type="entry name" value="PRK00943.1"/>
    <property type="match status" value="1"/>
</dbReference>
<keyword evidence="3 9" id="KW-0479">Metal-binding</keyword>
<dbReference type="EC" id="2.7.9.3" evidence="9"/>
<feature type="site" description="Important for catalytic activity" evidence="9">
    <location>
        <position position="20"/>
    </location>
</feature>
<dbReference type="InterPro" id="IPR010918">
    <property type="entry name" value="PurM-like_C_dom"/>
</dbReference>
<evidence type="ECO:0000256" key="3">
    <source>
        <dbReference type="ARBA" id="ARBA00022723"/>
    </source>
</evidence>
<keyword evidence="2 9" id="KW-0808">Transferase</keyword>
<dbReference type="NCBIfam" id="TIGR00476">
    <property type="entry name" value="selD"/>
    <property type="match status" value="1"/>
</dbReference>
<feature type="binding site" description="in other chain" evidence="9">
    <location>
        <position position="90"/>
    </location>
    <ligand>
        <name>ATP</name>
        <dbReference type="ChEBI" id="CHEBI:30616"/>
        <note>ligand shared between dimeric partners</note>
    </ligand>
</feature>
<dbReference type="Gene3D" id="3.30.1330.10">
    <property type="entry name" value="PurM-like, N-terminal domain"/>
    <property type="match status" value="1"/>
</dbReference>
<evidence type="ECO:0000313" key="13">
    <source>
        <dbReference type="Proteomes" id="UP000198806"/>
    </source>
</evidence>
<comment type="similarity">
    <text evidence="1 9">Belongs to the selenophosphate synthase 1 family. Class I subfamily.</text>
</comment>
<keyword evidence="4 9" id="KW-0547">Nucleotide-binding</keyword>
<dbReference type="PIRSF" id="PIRSF036407">
    <property type="entry name" value="Selenphspht_syn"/>
    <property type="match status" value="1"/>
</dbReference>
<dbReference type="OrthoDB" id="9772934at2"/>
<feature type="binding site" evidence="9">
    <location>
        <position position="225"/>
    </location>
    <ligand>
        <name>Mg(2+)</name>
        <dbReference type="ChEBI" id="CHEBI:18420"/>
    </ligand>
</feature>
<dbReference type="RefSeq" id="WP_091685366.1">
    <property type="nucleotide sequence ID" value="NZ_BAABFM010000072.1"/>
</dbReference>
<dbReference type="CDD" id="cd02195">
    <property type="entry name" value="SelD"/>
    <property type="match status" value="1"/>
</dbReference>
<evidence type="ECO:0000259" key="11">
    <source>
        <dbReference type="Pfam" id="PF02769"/>
    </source>
</evidence>
<dbReference type="GO" id="GO:0000287">
    <property type="term" value="F:magnesium ion binding"/>
    <property type="evidence" value="ECO:0007669"/>
    <property type="project" value="UniProtKB-UniRule"/>
</dbReference>
<dbReference type="HAMAP" id="MF_00625">
    <property type="entry name" value="SelD"/>
    <property type="match status" value="1"/>
</dbReference>
<dbReference type="STRING" id="1527.SAMN04489757_10827"/>
<keyword evidence="7 9" id="KW-0460">Magnesium</keyword>
<dbReference type="InterPro" id="IPR036921">
    <property type="entry name" value="PurM-like_N_sf"/>
</dbReference>
<evidence type="ECO:0000256" key="5">
    <source>
        <dbReference type="ARBA" id="ARBA00022777"/>
    </source>
</evidence>
<feature type="binding site" description="in other chain" evidence="9">
    <location>
        <begin position="47"/>
        <end position="49"/>
    </location>
    <ligand>
        <name>ATP</name>
        <dbReference type="ChEBI" id="CHEBI:30616"/>
        <note>ligand shared between dimeric partners</note>
    </ligand>
</feature>
<feature type="domain" description="PurM-like C-terminal" evidence="11">
    <location>
        <begin position="169"/>
        <end position="340"/>
    </location>
</feature>
<feature type="binding site" description="in other chain" evidence="9">
    <location>
        <position position="20"/>
    </location>
    <ligand>
        <name>ATP</name>
        <dbReference type="ChEBI" id="CHEBI:30616"/>
        <note>ligand shared between dimeric partners</note>
    </ligand>
</feature>
<dbReference type="InterPro" id="IPR023061">
    <property type="entry name" value="SelD_I"/>
</dbReference>
<dbReference type="GO" id="GO:0004756">
    <property type="term" value="F:selenide, water dikinase activity"/>
    <property type="evidence" value="ECO:0007669"/>
    <property type="project" value="UniProtKB-UniRule"/>
</dbReference>
<dbReference type="GO" id="GO:0005524">
    <property type="term" value="F:ATP binding"/>
    <property type="evidence" value="ECO:0007669"/>
    <property type="project" value="UniProtKB-UniRule"/>
</dbReference>
<dbReference type="InterPro" id="IPR004536">
    <property type="entry name" value="SPS/SelD"/>
</dbReference>
<keyword evidence="13" id="KW-1185">Reference proteome</keyword>
<dbReference type="EMBL" id="FOWD01000008">
    <property type="protein sequence ID" value="SFO06671.1"/>
    <property type="molecule type" value="Genomic_DNA"/>
</dbReference>
<feature type="binding site" description="in other chain" evidence="9">
    <location>
        <position position="67"/>
    </location>
    <ligand>
        <name>ATP</name>
        <dbReference type="ChEBI" id="CHEBI:30616"/>
        <note>ligand shared between dimeric partners</note>
    </ligand>
</feature>
<evidence type="ECO:0000256" key="6">
    <source>
        <dbReference type="ARBA" id="ARBA00022840"/>
    </source>
</evidence>
<feature type="active site" evidence="9">
    <location>
        <position position="17"/>
    </location>
</feature>
<comment type="cofactor">
    <cofactor evidence="9">
        <name>Mg(2+)</name>
        <dbReference type="ChEBI" id="CHEBI:18420"/>
    </cofactor>
    <text evidence="9">Binds 1 Mg(2+) ion per monomer.</text>
</comment>
<dbReference type="InterPro" id="IPR036676">
    <property type="entry name" value="PurM-like_C_sf"/>
</dbReference>
<evidence type="ECO:0000256" key="9">
    <source>
        <dbReference type="HAMAP-Rule" id="MF_00625"/>
    </source>
</evidence>
<protein>
    <recommendedName>
        <fullName evidence="9">Selenide, water dikinase</fullName>
        <ecNumber evidence="9">2.7.9.3</ecNumber>
    </recommendedName>
    <alternativeName>
        <fullName evidence="9">Selenium donor protein</fullName>
    </alternativeName>
    <alternativeName>
        <fullName evidence="9">Selenophosphate synthase</fullName>
    </alternativeName>
</protein>
<accession>A0A1I5E6F0</accession>
<dbReference type="GO" id="GO:0005737">
    <property type="term" value="C:cytoplasm"/>
    <property type="evidence" value="ECO:0007669"/>
    <property type="project" value="TreeGrafter"/>
</dbReference>
<dbReference type="Pfam" id="PF00586">
    <property type="entry name" value="AIRS"/>
    <property type="match status" value="1"/>
</dbReference>
<dbReference type="GO" id="GO:0016260">
    <property type="term" value="P:selenocysteine biosynthetic process"/>
    <property type="evidence" value="ECO:0007669"/>
    <property type="project" value="InterPro"/>
</dbReference>
<evidence type="ECO:0000256" key="1">
    <source>
        <dbReference type="ARBA" id="ARBA00008026"/>
    </source>
</evidence>
<comment type="subunit">
    <text evidence="9">Homodimer.</text>
</comment>
<keyword evidence="8 9" id="KW-0711">Selenium</keyword>
<dbReference type="FunFam" id="3.30.1330.10:FF:000003">
    <property type="entry name" value="Selenide, water dikinase"/>
    <property type="match status" value="1"/>
</dbReference>
<gene>
    <name evidence="9" type="primary">selD</name>
    <name evidence="12" type="ORF">SAMN04489757_10827</name>
</gene>
<dbReference type="InterPro" id="IPR016188">
    <property type="entry name" value="PurM-like_N"/>
</dbReference>
<evidence type="ECO:0000259" key="10">
    <source>
        <dbReference type="Pfam" id="PF00586"/>
    </source>
</evidence>